<keyword evidence="9" id="KW-0413">Isomerase</keyword>
<dbReference type="PRINTS" id="PR00153">
    <property type="entry name" value="CSAPPISMRASE"/>
</dbReference>
<dbReference type="PANTHER" id="PTHR45625">
    <property type="entry name" value="PEPTIDYL-PROLYL CIS-TRANS ISOMERASE-RELATED"/>
    <property type="match status" value="1"/>
</dbReference>
<dbReference type="GO" id="GO:0071013">
    <property type="term" value="C:catalytic step 2 spliceosome"/>
    <property type="evidence" value="ECO:0007669"/>
    <property type="project" value="TreeGrafter"/>
</dbReference>
<feature type="compositionally biased region" description="Pro residues" evidence="11">
    <location>
        <begin position="211"/>
        <end position="232"/>
    </location>
</feature>
<keyword evidence="7" id="KW-0833">Ubl conjugation pathway</keyword>
<dbReference type="Gene3D" id="3.30.40.10">
    <property type="entry name" value="Zinc/RING finger domain, C3HC4 (zinc finger)"/>
    <property type="match status" value="1"/>
</dbReference>
<feature type="domain" description="U-box" evidence="13">
    <location>
        <begin position="34"/>
        <end position="107"/>
    </location>
</feature>
<dbReference type="Pfam" id="PF04564">
    <property type="entry name" value="U-box"/>
    <property type="match status" value="1"/>
</dbReference>
<dbReference type="InterPro" id="IPR026951">
    <property type="entry name" value="PPIL2_U-box_dom"/>
</dbReference>
<feature type="region of interest" description="Disordered" evidence="11">
    <location>
        <begin position="209"/>
        <end position="270"/>
    </location>
</feature>
<dbReference type="GO" id="GO:0061630">
    <property type="term" value="F:ubiquitin protein ligase activity"/>
    <property type="evidence" value="ECO:0007669"/>
    <property type="project" value="UniProtKB-EC"/>
</dbReference>
<evidence type="ECO:0000256" key="2">
    <source>
        <dbReference type="ARBA" id="ARBA00000971"/>
    </source>
</evidence>
<evidence type="ECO:0000256" key="8">
    <source>
        <dbReference type="ARBA" id="ARBA00023110"/>
    </source>
</evidence>
<evidence type="ECO:0000256" key="9">
    <source>
        <dbReference type="ARBA" id="ARBA00023235"/>
    </source>
</evidence>
<gene>
    <name evidence="14" type="primary">PPIL2A</name>
</gene>
<accession>A0AA51U9F5</accession>
<evidence type="ECO:0000256" key="5">
    <source>
        <dbReference type="ARBA" id="ARBA00007930"/>
    </source>
</evidence>
<dbReference type="Gene3D" id="2.40.100.10">
    <property type="entry name" value="Cyclophilin-like"/>
    <property type="match status" value="1"/>
</dbReference>
<dbReference type="CDD" id="cd01923">
    <property type="entry name" value="cyclophilin_RING"/>
    <property type="match status" value="1"/>
</dbReference>
<protein>
    <submittedName>
        <fullName evidence="14">RING-type E3 ubiquitin-protein ligase PPIL2</fullName>
    </submittedName>
</protein>
<comment type="similarity">
    <text evidence="5">Belongs to the cyclophilin-type PPIase family. PPIL2 subfamily.</text>
</comment>
<evidence type="ECO:0000313" key="14">
    <source>
        <dbReference type="EMBL" id="WMV69928.1"/>
    </source>
</evidence>
<evidence type="ECO:0000256" key="1">
    <source>
        <dbReference type="ARBA" id="ARBA00000900"/>
    </source>
</evidence>
<sequence>MGNKGRKKSRMYLTAKEWNEEWGGAKTAEEARFQRMRYDHCSISFQPMKEPVAAPDGTCFDRETILQYLDKYGTHPRTGEPLKVGDLFSLVFNKNSDGEDCCPITMKVFNDHSHLVAIRTTGRVYHFDAVNEMNIKFKNFRDLVDDTPFTKKDIICIQDPHNIEKYNAAAYHHIQNNLTLQDDDGSEEEGVSHIQATPAIQRVLATLQPKAEPPPPTAPEPPGPQAPAPQPAAAPEAPEAPKDTTARPKPAAAVPTTTRTIAYKPEPAQERKPLYTTLPQGPQYAAASCTTTAATPLRKDRKVPLTEDQIRDLVHAHVRLYSLKAYVRLHTTLGELNLELNPHAAPKACENFITHCAAGYYNRTVFHRSIRNFMIQGGDPKGDGTGGESIYGDPFEDEFFDPRLSHEGKGILAMANSGPNTNRSQFYVTYKSAKHLDKKHTIFGKVVGGFETLAKMEKAKTNDQDRPLDDIVLLTAEVFADPYAAAREEVLRKAAEEQGVVDPALEETRKRTREEYEKKAQWFSNPQSGFTAPVPLKSGVGKYLSTDVDSVLDKPPKRAQQDADVRPPPKPAPASSKWDFSSW</sequence>
<organism evidence="14">
    <name type="scientific">Euglena gracilis</name>
    <dbReference type="NCBI Taxonomy" id="3039"/>
    <lineage>
        <taxon>Eukaryota</taxon>
        <taxon>Discoba</taxon>
        <taxon>Euglenozoa</taxon>
        <taxon>Euglenida</taxon>
        <taxon>Spirocuta</taxon>
        <taxon>Euglenophyceae</taxon>
        <taxon>Euglenales</taxon>
        <taxon>Euglenaceae</taxon>
        <taxon>Euglena</taxon>
    </lineage>
</organism>
<dbReference type="GO" id="GO:0003755">
    <property type="term" value="F:peptidyl-prolyl cis-trans isomerase activity"/>
    <property type="evidence" value="ECO:0007669"/>
    <property type="project" value="UniProtKB-KW"/>
</dbReference>
<keyword evidence="10" id="KW-0539">Nucleus</keyword>
<evidence type="ECO:0000256" key="6">
    <source>
        <dbReference type="ARBA" id="ARBA00022679"/>
    </source>
</evidence>
<dbReference type="InterPro" id="IPR029000">
    <property type="entry name" value="Cyclophilin-like_dom_sf"/>
</dbReference>
<evidence type="ECO:0000259" key="12">
    <source>
        <dbReference type="PROSITE" id="PS50072"/>
    </source>
</evidence>
<evidence type="ECO:0000256" key="7">
    <source>
        <dbReference type="ARBA" id="ARBA00022786"/>
    </source>
</evidence>
<dbReference type="AlphaFoldDB" id="A0AA51U9F5"/>
<dbReference type="InterPro" id="IPR044666">
    <property type="entry name" value="Cyclophilin_A-like"/>
</dbReference>
<dbReference type="PANTHER" id="PTHR45625:SF1">
    <property type="entry name" value="RING-TYPE E3 UBIQUITIN-PROTEIN LIGASE PPIL2"/>
    <property type="match status" value="1"/>
</dbReference>
<feature type="domain" description="PPIase cyclophilin-type" evidence="12">
    <location>
        <begin position="330"/>
        <end position="478"/>
    </location>
</feature>
<dbReference type="PROSITE" id="PS00170">
    <property type="entry name" value="CSA_PPIASE_1"/>
    <property type="match status" value="1"/>
</dbReference>
<keyword evidence="6" id="KW-0808">Transferase</keyword>
<dbReference type="CDD" id="cd16663">
    <property type="entry name" value="RING-Ubox_PPIL2"/>
    <property type="match status" value="1"/>
</dbReference>
<keyword evidence="8" id="KW-0697">Rotamase</keyword>
<evidence type="ECO:0000256" key="10">
    <source>
        <dbReference type="ARBA" id="ARBA00023242"/>
    </source>
</evidence>
<dbReference type="InterPro" id="IPR020892">
    <property type="entry name" value="Cyclophilin-type_PPIase_CS"/>
</dbReference>
<dbReference type="GO" id="GO:0000209">
    <property type="term" value="P:protein polyubiquitination"/>
    <property type="evidence" value="ECO:0007669"/>
    <property type="project" value="TreeGrafter"/>
</dbReference>
<evidence type="ECO:0000256" key="3">
    <source>
        <dbReference type="ARBA" id="ARBA00003697"/>
    </source>
</evidence>
<dbReference type="EMBL" id="OQ397596">
    <property type="protein sequence ID" value="WMV69928.1"/>
    <property type="molecule type" value="mRNA"/>
</dbReference>
<dbReference type="InterPro" id="IPR003613">
    <property type="entry name" value="Ubox_domain"/>
</dbReference>
<evidence type="ECO:0000256" key="11">
    <source>
        <dbReference type="SAM" id="MobiDB-lite"/>
    </source>
</evidence>
<feature type="compositionally biased region" description="Basic and acidic residues" evidence="11">
    <location>
        <begin position="551"/>
        <end position="567"/>
    </location>
</feature>
<proteinExistence type="evidence at transcript level"/>
<dbReference type="SUPFAM" id="SSF57850">
    <property type="entry name" value="RING/U-box"/>
    <property type="match status" value="1"/>
</dbReference>
<name>A0AA51U9F5_EUGGR</name>
<comment type="subcellular location">
    <subcellularLocation>
        <location evidence="4">Nucleus</location>
    </subcellularLocation>
</comment>
<dbReference type="PROSITE" id="PS51698">
    <property type="entry name" value="U_BOX"/>
    <property type="match status" value="1"/>
</dbReference>
<reference evidence="14" key="1">
    <citation type="journal article" date="2023" name="Acta Biochim. Biophys. Sin.">
        <title>Transcriptomic and genomic identification of spliceosomal genes from Euglena gracilis.</title>
        <authorList>
            <person name="Gao P."/>
            <person name="Zhong Y."/>
            <person name="Sun C."/>
        </authorList>
    </citation>
    <scope>NUCLEOTIDE SEQUENCE</scope>
</reference>
<comment type="function">
    <text evidence="3">May catalyze the cis-trans isomerization of proline imidic peptide bonds in oligopeptides thereby assisting the folding of proteins. May also function as a chaperone, playing a role in intracellular transport of proteins. May also have a protein ubiquitin ligase activity acting as an E3 ubiquitin protein ligase or as a ubiquitin-ubiquitin ligase promoting elongation of ubiquitin chains on proteins.</text>
</comment>
<dbReference type="GO" id="GO:0006457">
    <property type="term" value="P:protein folding"/>
    <property type="evidence" value="ECO:0007669"/>
    <property type="project" value="InterPro"/>
</dbReference>
<feature type="region of interest" description="Disordered" evidence="11">
    <location>
        <begin position="547"/>
        <end position="583"/>
    </location>
</feature>
<dbReference type="SMART" id="SM00504">
    <property type="entry name" value="Ubox"/>
    <property type="match status" value="1"/>
</dbReference>
<dbReference type="InterPro" id="IPR013083">
    <property type="entry name" value="Znf_RING/FYVE/PHD"/>
</dbReference>
<evidence type="ECO:0000259" key="13">
    <source>
        <dbReference type="PROSITE" id="PS51698"/>
    </source>
</evidence>
<dbReference type="SUPFAM" id="SSF50891">
    <property type="entry name" value="Cyclophilin-like"/>
    <property type="match status" value="1"/>
</dbReference>
<dbReference type="PROSITE" id="PS50072">
    <property type="entry name" value="CSA_PPIASE_2"/>
    <property type="match status" value="1"/>
</dbReference>
<dbReference type="FunFam" id="2.40.100.10:FF:000014">
    <property type="entry name" value="Peptidyl-prolyl cis-trans isomerase cyp65"/>
    <property type="match status" value="1"/>
</dbReference>
<evidence type="ECO:0000256" key="4">
    <source>
        <dbReference type="ARBA" id="ARBA00004123"/>
    </source>
</evidence>
<dbReference type="Pfam" id="PF00160">
    <property type="entry name" value="Pro_isomerase"/>
    <property type="match status" value="1"/>
</dbReference>
<comment type="catalytic activity">
    <reaction evidence="1">
        <text>S-ubiquitinyl-[E2 ubiquitin-conjugating enzyme]-L-cysteine + [acceptor protein]-L-lysine = [E2 ubiquitin-conjugating enzyme]-L-cysteine + N(6)-ubiquitinyl-[acceptor protein]-L-lysine.</text>
        <dbReference type="EC" id="2.3.2.27"/>
    </reaction>
</comment>
<comment type="catalytic activity">
    <reaction evidence="2">
        <text>[protein]-peptidylproline (omega=180) = [protein]-peptidylproline (omega=0)</text>
        <dbReference type="Rhea" id="RHEA:16237"/>
        <dbReference type="Rhea" id="RHEA-COMP:10747"/>
        <dbReference type="Rhea" id="RHEA-COMP:10748"/>
        <dbReference type="ChEBI" id="CHEBI:83833"/>
        <dbReference type="ChEBI" id="CHEBI:83834"/>
        <dbReference type="EC" id="5.2.1.8"/>
    </reaction>
</comment>
<dbReference type="InterPro" id="IPR002130">
    <property type="entry name" value="Cyclophilin-type_PPIase_dom"/>
</dbReference>